<comment type="catalytic activity">
    <reaction evidence="14">
        <text>geranylgeranyl diphosphate + L-cysteinyl-[protein] = S-geranylgeranyl-L-cysteinyl-[protein] + diphosphate</text>
        <dbReference type="Rhea" id="RHEA:21240"/>
        <dbReference type="Rhea" id="RHEA-COMP:10131"/>
        <dbReference type="Rhea" id="RHEA-COMP:11537"/>
        <dbReference type="ChEBI" id="CHEBI:29950"/>
        <dbReference type="ChEBI" id="CHEBI:33019"/>
        <dbReference type="ChEBI" id="CHEBI:57533"/>
        <dbReference type="ChEBI" id="CHEBI:86021"/>
        <dbReference type="EC" id="2.5.1.60"/>
    </reaction>
</comment>
<keyword evidence="5" id="KW-0637">Prenyltransferase</keyword>
<evidence type="ECO:0000256" key="11">
    <source>
        <dbReference type="ARBA" id="ARBA00031218"/>
    </source>
</evidence>
<comment type="similarity">
    <text evidence="2">Belongs to the protein prenyltransferase subunit beta family.</text>
</comment>
<dbReference type="InterPro" id="IPR026873">
    <property type="entry name" value="Ptb1"/>
</dbReference>
<evidence type="ECO:0000256" key="5">
    <source>
        <dbReference type="ARBA" id="ARBA00022602"/>
    </source>
</evidence>
<evidence type="ECO:0000313" key="18">
    <source>
        <dbReference type="WBParaSite" id="SSTP_0000079100.1"/>
    </source>
</evidence>
<dbReference type="GO" id="GO:0072657">
    <property type="term" value="P:protein localization to membrane"/>
    <property type="evidence" value="ECO:0007669"/>
    <property type="project" value="UniProtKB-ARBA"/>
</dbReference>
<feature type="domain" description="Prenyltransferase alpha-alpha toroid" evidence="16">
    <location>
        <begin position="24"/>
        <end position="321"/>
    </location>
</feature>
<comment type="cofactor">
    <cofactor evidence="1">
        <name>Zn(2+)</name>
        <dbReference type="ChEBI" id="CHEBI:29105"/>
    </cofactor>
</comment>
<name>A0A0K0DU77_STRER</name>
<dbReference type="Pfam" id="PF00432">
    <property type="entry name" value="Prenyltrans"/>
    <property type="match status" value="1"/>
</dbReference>
<dbReference type="WBParaSite" id="TCONS_00005810.p1">
    <property type="protein sequence ID" value="TCONS_00005810.p1"/>
    <property type="gene ID" value="XLOC_004041"/>
</dbReference>
<reference evidence="18" key="1">
    <citation type="submission" date="2015-08" db="UniProtKB">
        <authorList>
            <consortium name="WormBaseParasite"/>
        </authorList>
    </citation>
    <scope>IDENTIFICATION</scope>
</reference>
<dbReference type="InterPro" id="IPR008930">
    <property type="entry name" value="Terpenoid_cyclase/PrenylTrfase"/>
</dbReference>
<evidence type="ECO:0000256" key="6">
    <source>
        <dbReference type="ARBA" id="ARBA00022679"/>
    </source>
</evidence>
<dbReference type="STRING" id="6248.A0A0K0DU77"/>
<keyword evidence="9" id="KW-0862">Zinc</keyword>
<evidence type="ECO:0000259" key="16">
    <source>
        <dbReference type="Pfam" id="PF00432"/>
    </source>
</evidence>
<dbReference type="InterPro" id="IPR001330">
    <property type="entry name" value="Prenyltrans"/>
</dbReference>
<evidence type="ECO:0000256" key="12">
    <source>
        <dbReference type="ARBA" id="ARBA00032712"/>
    </source>
</evidence>
<dbReference type="GO" id="GO:0005968">
    <property type="term" value="C:Rab-protein geranylgeranyltransferase complex"/>
    <property type="evidence" value="ECO:0007669"/>
    <property type="project" value="TreeGrafter"/>
</dbReference>
<evidence type="ECO:0000256" key="10">
    <source>
        <dbReference type="ARBA" id="ARBA00030816"/>
    </source>
</evidence>
<sequence>MSFSRILDLCRKDIDVPSNSPKTLLKDLHSNFILKYAKSKESYEYVKTAYLRMSGIYWCCGAMDILGQLDKMDREDILKFILEECFDEKSGGFRASHENDPHLISTLSAIQLLIMFDAIDRLDTNAVTKFVTARVNEDGSVSGDDSNELDTRFSFCALASMYLIGKIDEINSDKIIEYVMKCYNYDGGFGTRPGSESHSGQIYCCLGSLAITEKLDLIDKDKTAEWLAYRQCPSGGLNGRPEKLPDVCYGWWVLSSLAILKKLHWIDKESLVKFTLSAQDDETGGFADRPGDYPDPFHTIFGLSALSLLNEGDLEVIDPVFYEGEFIDIVDDELLINSKKKKHLLYDKIREKNKKYLKNYVGKIKNVYDSKKKELNDKLLHQNNSICKMFDSIYKNGVKQPKIEEITIFQPTKNRYIKEKKSFKSINKERRKVKNLKNLGKVPETVKKLKDTQNYLFEENNNDKYKKYSLPNLKCIYMMNDKNNYISNNLSSFTGSITTWNQLITGYILLFFYFYLILEIRSAIDPIVQYV</sequence>
<evidence type="ECO:0000256" key="7">
    <source>
        <dbReference type="ARBA" id="ARBA00022723"/>
    </source>
</evidence>
<dbReference type="EC" id="2.5.1.60" evidence="4"/>
<comment type="subunit">
    <text evidence="3">Heterodimer of an alpha and a beta subunit.</text>
</comment>
<organism evidence="18">
    <name type="scientific">Strongyloides stercoralis</name>
    <name type="common">Threadworm</name>
    <dbReference type="NCBI Taxonomy" id="6248"/>
    <lineage>
        <taxon>Eukaryota</taxon>
        <taxon>Metazoa</taxon>
        <taxon>Ecdysozoa</taxon>
        <taxon>Nematoda</taxon>
        <taxon>Chromadorea</taxon>
        <taxon>Rhabditida</taxon>
        <taxon>Tylenchina</taxon>
        <taxon>Panagrolaimomorpha</taxon>
        <taxon>Strongyloidoidea</taxon>
        <taxon>Strongyloididae</taxon>
        <taxon>Strongyloides</taxon>
    </lineage>
</organism>
<dbReference type="SUPFAM" id="SSF48239">
    <property type="entry name" value="Terpenoid cyclases/Protein prenyltransferases"/>
    <property type="match status" value="1"/>
</dbReference>
<dbReference type="WBParaSite" id="SSTP_0000079100.1">
    <property type="protein sequence ID" value="SSTP_0000079100.1"/>
    <property type="gene ID" value="SSTP_0000079100"/>
</dbReference>
<dbReference type="Gene3D" id="1.50.10.20">
    <property type="match status" value="1"/>
</dbReference>
<evidence type="ECO:0000256" key="13">
    <source>
        <dbReference type="ARBA" id="ARBA00032766"/>
    </source>
</evidence>
<dbReference type="InterPro" id="IPR045089">
    <property type="entry name" value="PGGT1B-like"/>
</dbReference>
<evidence type="ECO:0000313" key="17">
    <source>
        <dbReference type="Proteomes" id="UP000035681"/>
    </source>
</evidence>
<keyword evidence="8" id="KW-0677">Repeat</keyword>
<dbReference type="GO" id="GO:0046872">
    <property type="term" value="F:metal ion binding"/>
    <property type="evidence" value="ECO:0007669"/>
    <property type="project" value="UniProtKB-KW"/>
</dbReference>
<feature type="transmembrane region" description="Helical" evidence="15">
    <location>
        <begin position="500"/>
        <end position="518"/>
    </location>
</feature>
<evidence type="ECO:0000256" key="15">
    <source>
        <dbReference type="SAM" id="Phobius"/>
    </source>
</evidence>
<dbReference type="Proteomes" id="UP000035681">
    <property type="component" value="Unplaced"/>
</dbReference>
<dbReference type="CDD" id="cd02894">
    <property type="entry name" value="GGTase-II"/>
    <property type="match status" value="1"/>
</dbReference>
<evidence type="ECO:0000256" key="1">
    <source>
        <dbReference type="ARBA" id="ARBA00001947"/>
    </source>
</evidence>
<evidence type="ECO:0000256" key="8">
    <source>
        <dbReference type="ARBA" id="ARBA00022737"/>
    </source>
</evidence>
<keyword evidence="6" id="KW-0808">Transferase</keyword>
<evidence type="ECO:0000256" key="2">
    <source>
        <dbReference type="ARBA" id="ARBA00010497"/>
    </source>
</evidence>
<dbReference type="PANTHER" id="PTHR11774:SF11">
    <property type="entry name" value="GERANYLGERANYL TRANSFERASE TYPE-2 SUBUNIT BETA"/>
    <property type="match status" value="1"/>
</dbReference>
<proteinExistence type="inferred from homology"/>
<protein>
    <recommendedName>
        <fullName evidence="4">protein geranylgeranyltransferase type II</fullName>
        <ecNumber evidence="4">2.5.1.60</ecNumber>
    </recommendedName>
    <alternativeName>
        <fullName evidence="10">Geranylgeranyl transferase type II subunit beta</fullName>
    </alternativeName>
    <alternativeName>
        <fullName evidence="12">Rab geranyl-geranyltransferase subunit beta</fullName>
    </alternativeName>
    <alternativeName>
        <fullName evidence="11">Rab geranylgeranyltransferase subunit beta</fullName>
    </alternativeName>
    <alternativeName>
        <fullName evidence="13">Type II protein geranyl-geranyltransferase subunit beta</fullName>
    </alternativeName>
</protein>
<dbReference type="PANTHER" id="PTHR11774">
    <property type="entry name" value="GERANYLGERANYL TRANSFERASE TYPE BETA SUBUNIT"/>
    <property type="match status" value="1"/>
</dbReference>
<evidence type="ECO:0000256" key="9">
    <source>
        <dbReference type="ARBA" id="ARBA00022833"/>
    </source>
</evidence>
<evidence type="ECO:0000256" key="3">
    <source>
        <dbReference type="ARBA" id="ARBA00011355"/>
    </source>
</evidence>
<keyword evidence="17" id="KW-1185">Reference proteome</keyword>
<accession>A0A0K0DU77</accession>
<evidence type="ECO:0000256" key="14">
    <source>
        <dbReference type="ARBA" id="ARBA00047658"/>
    </source>
</evidence>
<dbReference type="AlphaFoldDB" id="A0A0K0DU77"/>
<dbReference type="GO" id="GO:0004663">
    <property type="term" value="F:Rab geranylgeranyltransferase activity"/>
    <property type="evidence" value="ECO:0007669"/>
    <property type="project" value="UniProtKB-EC"/>
</dbReference>
<dbReference type="FunFam" id="1.50.10.20:FF:000012">
    <property type="entry name" value="Geranylgeranyl transferase type-2 subunit beta"/>
    <property type="match status" value="1"/>
</dbReference>
<keyword evidence="15" id="KW-0812">Transmembrane</keyword>
<keyword evidence="15" id="KW-1133">Transmembrane helix</keyword>
<keyword evidence="15" id="KW-0472">Membrane</keyword>
<keyword evidence="7" id="KW-0479">Metal-binding</keyword>
<evidence type="ECO:0000256" key="4">
    <source>
        <dbReference type="ARBA" id="ARBA00012656"/>
    </source>
</evidence>